<dbReference type="EC" id="2.7.7.49" evidence="3"/>
<dbReference type="GO" id="GO:0008270">
    <property type="term" value="F:zinc ion binding"/>
    <property type="evidence" value="ECO:0007669"/>
    <property type="project" value="UniProtKB-KW"/>
</dbReference>
<dbReference type="InterPro" id="IPR021109">
    <property type="entry name" value="Peptidase_aspartic_dom_sf"/>
</dbReference>
<dbReference type="InterPro" id="IPR050951">
    <property type="entry name" value="Retrovirus_Pol_polyprotein"/>
</dbReference>
<evidence type="ECO:0000256" key="10">
    <source>
        <dbReference type="ARBA" id="ARBA00022918"/>
    </source>
</evidence>
<dbReference type="FunFam" id="3.10.20.370:FF:000001">
    <property type="entry name" value="Retrovirus-related Pol polyprotein from transposon 17.6-like protein"/>
    <property type="match status" value="1"/>
</dbReference>
<evidence type="ECO:0000256" key="8">
    <source>
        <dbReference type="ARBA" id="ARBA00022759"/>
    </source>
</evidence>
<dbReference type="PROSITE" id="PS50175">
    <property type="entry name" value="ASP_PROT_RETROV"/>
    <property type="match status" value="1"/>
</dbReference>
<dbReference type="InterPro" id="IPR001878">
    <property type="entry name" value="Znf_CCHC"/>
</dbReference>
<sequence>MYRPKGRGRLRATEVTEMDAGKLLEWLADNQRQQQQQQTQLLQQMAEQQKEQQRLVRELMEQQQGQVERWLQAGSRGPTGATTEGAGVGAALALPLRLVKMTPSDDPEAFLITFERVATAARWPEENWATLLAPYLTGAAQGAYRGLAARDALHYHKVKEAILDQAGITPETHRQRFRTEKYRPGERPRAVVQRLKEAAMRWLEPERKSSMQVVEMVVLDQFLQILPPDSRLWVRRHQPTTLGEATSILENYMAAAGGEERVERGPEGPGGRGERGRARPSRARGGWGAPPIPWKRWGEPSTTPPPGPPKENLPREKPAVAPRPPEAPTPGACFECGQEGHFRRDCPFMDCSYGRALMADQRARSRADDKITVQVGVAGKEVWALVDTGCNQTMVREALLPRGGTMGPTIAMQCIHGDVKHYPTQWVLITEGGQQRRCRVAVAPGLAYPVVLGRDWPGLTRLLQEWGKVHPTQAERAESRPHATTPPREAQAGDTPSIDDRGRATADDHEFVREQCEDESLKHAWEQAGNTAEPDRTGKRGPRFEVRDDRLYRVVCPPEQRGEVWQLLVPARRRWRVLEAAHANPWAGHLGSEKTLQRILQRFYWPGVHKETRDFCDSCPECQRVAGKSVARAPLVPLPVVDVPFRRIALDLVGPLERSRKGNRYILVLIDYATRYPEAVPLRSTKAPVLAEELVKVFSRVGLPQEILTDQGTNLTGRVLAELCRLLRVKQLRTSVYHPQTDGLVERFNRTLKTMLRKFIELDPRDWDQFLPALLFAVREVPQASTGFSPFELLYGRQPRGILDLIKEEWEEQPPKVQGMVPYILGLRERLRAVGELAQGNLRKAQARQARYYNRGAQVRTFAPGERVLLLLPSAESKLLAKWQGPYEVIRQVGPVDYEIKLPDRRKGAQIYHVNLLKRWREREGLMVSLQKAEPELGPWGGDIKDVEEEAPLGAELTEPQREGMRSLLREFADVLSTQPGKTTAGYHHIQTPPGQKIREPLRPLPRKMWDPVQEEVSKMLRMGVIRESRSAWRSPIVLVPKRDGTLRFCIDFRKVNAISRMDAYPMPRVEELLERLGRAQYLSTLDLTKGYWQIPLTPTSQAKTAFATPSGLYHFITMPFGLNGAAATFQRVMDQVLRDHQAYAAAYIDDIIIFSASWEEHLTHVRAVLQALKEARLTANPAKCTFGQAEVAYLGYVVGRGHLRPQVNKIAAVQNYRAPTTKKQVRQFLGLAGYYRRFIPQFATIATPLTDLTRKGYPEKVKWTERCEEAFQQLKQRLTSAPVLTQPDFTKPFIVQTDASNLGVGAVLAQDQGKGDRPIVYLSRKLLPREQQYSTIEKEALALRWAVEMLRYYLWGNTFRLVTDHAPLTWMHNMKEVNPRVMRWYLFLQQYSFIIVHRAGREHSNVDFLSRCVEREEVKRETRETRGEGCDGGTYPRTP</sequence>
<dbReference type="PANTHER" id="PTHR37984">
    <property type="entry name" value="PROTEIN CBG26694"/>
    <property type="match status" value="1"/>
</dbReference>
<dbReference type="OMA" id="WTERCEE"/>
<dbReference type="Pfam" id="PF22938">
    <property type="entry name" value="Integrase_p58_C"/>
    <property type="match status" value="1"/>
</dbReference>
<evidence type="ECO:0000256" key="7">
    <source>
        <dbReference type="ARBA" id="ARBA00022722"/>
    </source>
</evidence>
<feature type="region of interest" description="Disordered" evidence="14">
    <location>
        <begin position="981"/>
        <end position="1002"/>
    </location>
</feature>
<evidence type="ECO:0000256" key="5">
    <source>
        <dbReference type="ARBA" id="ARBA00022679"/>
    </source>
</evidence>
<dbReference type="Gene3D" id="3.10.10.10">
    <property type="entry name" value="HIV Type 1 Reverse Transcriptase, subunit A, domain 1"/>
    <property type="match status" value="1"/>
</dbReference>
<dbReference type="Ensembl" id="ENSPSIT00000000489.1">
    <property type="protein sequence ID" value="ENSPSIP00000000489.1"/>
    <property type="gene ID" value="ENSPSIG00000000489.1"/>
</dbReference>
<keyword evidence="4" id="KW-0645">Protease</keyword>
<evidence type="ECO:0000256" key="4">
    <source>
        <dbReference type="ARBA" id="ARBA00022670"/>
    </source>
</evidence>
<reference evidence="21" key="2">
    <citation type="journal article" date="2013" name="Nat. Genet.">
        <title>The draft genomes of soft-shell turtle and green sea turtle yield insights into the development and evolution of the turtle-specific body plan.</title>
        <authorList>
            <person name="Wang Z."/>
            <person name="Pascual-Anaya J."/>
            <person name="Zadissa A."/>
            <person name="Li W."/>
            <person name="Niimura Y."/>
            <person name="Huang Z."/>
            <person name="Li C."/>
            <person name="White S."/>
            <person name="Xiong Z."/>
            <person name="Fang D."/>
            <person name="Wang B."/>
            <person name="Ming Y."/>
            <person name="Chen Y."/>
            <person name="Zheng Y."/>
            <person name="Kuraku S."/>
            <person name="Pignatelli M."/>
            <person name="Herrero J."/>
            <person name="Beal K."/>
            <person name="Nozawa M."/>
            <person name="Li Q."/>
            <person name="Wang J."/>
            <person name="Zhang H."/>
            <person name="Yu L."/>
            <person name="Shigenobu S."/>
            <person name="Wang J."/>
            <person name="Liu J."/>
            <person name="Flicek P."/>
            <person name="Searle S."/>
            <person name="Wang J."/>
            <person name="Kuratani S."/>
            <person name="Yin Y."/>
            <person name="Aken B."/>
            <person name="Zhang G."/>
            <person name="Irie N."/>
        </authorList>
    </citation>
    <scope>NUCLEOTIDE SEQUENCE [LARGE SCALE GENOMIC DNA]</scope>
    <source>
        <strain evidence="21">Daiwa-1</strain>
    </source>
</reference>
<dbReference type="InterPro" id="IPR041373">
    <property type="entry name" value="RT_RNaseH"/>
</dbReference>
<dbReference type="InterPro" id="IPR001584">
    <property type="entry name" value="Integrase_cat-core"/>
</dbReference>
<keyword evidence="5" id="KW-0808">Transferase</keyword>
<feature type="coiled-coil region" evidence="13">
    <location>
        <begin position="28"/>
        <end position="65"/>
    </location>
</feature>
<dbReference type="PANTHER" id="PTHR37984:SF5">
    <property type="entry name" value="PROTEIN NYNRIN-LIKE"/>
    <property type="match status" value="1"/>
</dbReference>
<dbReference type="Gene3D" id="3.30.70.270">
    <property type="match status" value="2"/>
</dbReference>
<dbReference type="FunFam" id="1.10.340.70:FF:000001">
    <property type="entry name" value="Retrovirus-related Pol polyprotein from transposon gypsy-like Protein"/>
    <property type="match status" value="1"/>
</dbReference>
<dbReference type="CDD" id="cd09274">
    <property type="entry name" value="RNase_HI_RT_Ty3"/>
    <property type="match status" value="1"/>
</dbReference>
<dbReference type="CDD" id="cd01647">
    <property type="entry name" value="RT_LTR"/>
    <property type="match status" value="1"/>
</dbReference>
<dbReference type="InterPro" id="IPR036397">
    <property type="entry name" value="RNaseH_sf"/>
</dbReference>
<evidence type="ECO:0000259" key="15">
    <source>
        <dbReference type="PROSITE" id="PS50158"/>
    </source>
</evidence>
<evidence type="ECO:0000259" key="18">
    <source>
        <dbReference type="PROSITE" id="PS50878"/>
    </source>
</evidence>
<dbReference type="GO" id="GO:0003676">
    <property type="term" value="F:nucleic acid binding"/>
    <property type="evidence" value="ECO:0007669"/>
    <property type="project" value="InterPro"/>
</dbReference>
<dbReference type="Gene3D" id="1.10.4020.10">
    <property type="entry name" value="DNA breaking-rejoining enzymes"/>
    <property type="match status" value="1"/>
</dbReference>
<dbReference type="Gene3D" id="4.10.60.10">
    <property type="entry name" value="Zinc finger, CCHC-type"/>
    <property type="match status" value="1"/>
</dbReference>
<feature type="domain" description="SCAN box" evidence="17">
    <location>
        <begin position="174"/>
        <end position="251"/>
    </location>
</feature>
<dbReference type="PROSITE" id="PS50804">
    <property type="entry name" value="SCAN_BOX"/>
    <property type="match status" value="1"/>
</dbReference>
<organism evidence="20 21">
    <name type="scientific">Pelodiscus sinensis</name>
    <name type="common">Chinese softshell turtle</name>
    <name type="synonym">Trionyx sinensis</name>
    <dbReference type="NCBI Taxonomy" id="13735"/>
    <lineage>
        <taxon>Eukaryota</taxon>
        <taxon>Metazoa</taxon>
        <taxon>Chordata</taxon>
        <taxon>Craniata</taxon>
        <taxon>Vertebrata</taxon>
        <taxon>Euteleostomi</taxon>
        <taxon>Archelosauria</taxon>
        <taxon>Testudinata</taxon>
        <taxon>Testudines</taxon>
        <taxon>Cryptodira</taxon>
        <taxon>Trionychia</taxon>
        <taxon>Trionychidae</taxon>
        <taxon>Pelodiscus</taxon>
    </lineage>
</organism>
<keyword evidence="12" id="KW-0479">Metal-binding</keyword>
<dbReference type="GeneTree" id="ENSGT01050000244855"/>
<name>K7EXH9_PELSI</name>
<feature type="compositionally biased region" description="Pro residues" evidence="14">
    <location>
        <begin position="302"/>
        <end position="311"/>
    </location>
</feature>
<evidence type="ECO:0000256" key="3">
    <source>
        <dbReference type="ARBA" id="ARBA00012493"/>
    </source>
</evidence>
<keyword evidence="7" id="KW-0540">Nuclease</keyword>
<proteinExistence type="inferred from homology"/>
<keyword evidence="10" id="KW-0695">RNA-directed DNA polymerase</keyword>
<evidence type="ECO:0000259" key="16">
    <source>
        <dbReference type="PROSITE" id="PS50175"/>
    </source>
</evidence>
<dbReference type="EMBL" id="AGCU01010340">
    <property type="status" value="NOT_ANNOTATED_CDS"/>
    <property type="molecule type" value="Genomic_DNA"/>
</dbReference>
<dbReference type="Pfam" id="PF00665">
    <property type="entry name" value="rve"/>
    <property type="match status" value="1"/>
</dbReference>
<evidence type="ECO:0000313" key="20">
    <source>
        <dbReference type="Ensembl" id="ENSPSIP00000000489.1"/>
    </source>
</evidence>
<feature type="compositionally biased region" description="Basic and acidic residues" evidence="14">
    <location>
        <begin position="258"/>
        <end position="277"/>
    </location>
</feature>
<dbReference type="SMART" id="SM00431">
    <property type="entry name" value="SCAN"/>
    <property type="match status" value="1"/>
</dbReference>
<dbReference type="CDD" id="cd00303">
    <property type="entry name" value="retropepsin_like"/>
    <property type="match status" value="1"/>
</dbReference>
<dbReference type="eggNOG" id="KOG1721">
    <property type="taxonomic scope" value="Eukaryota"/>
</dbReference>
<dbReference type="SUPFAM" id="SSF57756">
    <property type="entry name" value="Retrovirus zinc finger-like domains"/>
    <property type="match status" value="1"/>
</dbReference>
<dbReference type="Pfam" id="PF17921">
    <property type="entry name" value="Integrase_H2C2"/>
    <property type="match status" value="1"/>
</dbReference>
<keyword evidence="6" id="KW-0548">Nucleotidyltransferase</keyword>
<dbReference type="eggNOG" id="KOG0017">
    <property type="taxonomic scope" value="Eukaryota"/>
</dbReference>
<dbReference type="InterPro" id="IPR012337">
    <property type="entry name" value="RNaseH-like_sf"/>
</dbReference>
<feature type="domain" description="Peptidase A2" evidence="16">
    <location>
        <begin position="382"/>
        <end position="456"/>
    </location>
</feature>
<feature type="domain" description="Reverse transcriptase" evidence="18">
    <location>
        <begin position="1021"/>
        <end position="1199"/>
    </location>
</feature>
<evidence type="ECO:0000313" key="21">
    <source>
        <dbReference type="Proteomes" id="UP000007267"/>
    </source>
</evidence>
<feature type="region of interest" description="Disordered" evidence="14">
    <location>
        <begin position="471"/>
        <end position="506"/>
    </location>
</feature>
<keyword evidence="13" id="KW-0175">Coiled coil</keyword>
<dbReference type="GO" id="GO:0004523">
    <property type="term" value="F:RNA-DNA hybrid ribonuclease activity"/>
    <property type="evidence" value="ECO:0007669"/>
    <property type="project" value="UniProtKB-EC"/>
</dbReference>
<evidence type="ECO:0000256" key="9">
    <source>
        <dbReference type="ARBA" id="ARBA00022801"/>
    </source>
</evidence>
<feature type="domain" description="CCHC-type" evidence="15">
    <location>
        <begin position="333"/>
        <end position="347"/>
    </location>
</feature>
<dbReference type="Gene3D" id="2.40.70.10">
    <property type="entry name" value="Acid Proteases"/>
    <property type="match status" value="1"/>
</dbReference>
<dbReference type="Pfam" id="PF02023">
    <property type="entry name" value="SCAN"/>
    <property type="match status" value="1"/>
</dbReference>
<feature type="domain" description="Integrase catalytic" evidence="19">
    <location>
        <begin position="640"/>
        <end position="798"/>
    </location>
</feature>
<dbReference type="SUPFAM" id="SSF47353">
    <property type="entry name" value="Retrovirus capsid dimerization domain-like"/>
    <property type="match status" value="1"/>
</dbReference>
<dbReference type="InterPro" id="IPR043128">
    <property type="entry name" value="Rev_trsase/Diguanyl_cyclase"/>
</dbReference>
<accession>K7EXH9</accession>
<reference evidence="20" key="3">
    <citation type="submission" date="2025-08" db="UniProtKB">
        <authorList>
            <consortium name="Ensembl"/>
        </authorList>
    </citation>
    <scope>IDENTIFICATION</scope>
</reference>
<dbReference type="InterPro" id="IPR036875">
    <property type="entry name" value="Znf_CCHC_sf"/>
</dbReference>
<dbReference type="CDD" id="cd07936">
    <property type="entry name" value="SCAN"/>
    <property type="match status" value="1"/>
</dbReference>
<dbReference type="EC" id="3.1.26.4" evidence="2"/>
<reference evidence="20" key="4">
    <citation type="submission" date="2025-09" db="UniProtKB">
        <authorList>
            <consortium name="Ensembl"/>
        </authorList>
    </citation>
    <scope>IDENTIFICATION</scope>
</reference>
<dbReference type="InterPro" id="IPR041588">
    <property type="entry name" value="Integrase_H2C2"/>
</dbReference>
<dbReference type="PROSITE" id="PS50994">
    <property type="entry name" value="INTEGRASE"/>
    <property type="match status" value="1"/>
</dbReference>
<evidence type="ECO:0000259" key="17">
    <source>
        <dbReference type="PROSITE" id="PS50804"/>
    </source>
</evidence>
<dbReference type="SMART" id="SM00343">
    <property type="entry name" value="ZnF_C2HC"/>
    <property type="match status" value="1"/>
</dbReference>
<dbReference type="InterPro" id="IPR054465">
    <property type="entry name" value="Integrase_p58-like_C"/>
</dbReference>
<protein>
    <recommendedName>
        <fullName evidence="11">Gypsy retrotransposon integrase-like protein 1</fullName>
        <ecNumber evidence="3">2.7.7.49</ecNumber>
        <ecNumber evidence="2">3.1.26.4</ecNumber>
    </recommendedName>
</protein>
<keyword evidence="8" id="KW-0255">Endonuclease</keyword>
<dbReference type="Pfam" id="PF00078">
    <property type="entry name" value="RVT_1"/>
    <property type="match status" value="1"/>
</dbReference>
<dbReference type="STRING" id="13735.ENSPSIP00000000489"/>
<dbReference type="PROSITE" id="PS50158">
    <property type="entry name" value="ZF_CCHC"/>
    <property type="match status" value="1"/>
</dbReference>
<dbReference type="GO" id="GO:0003964">
    <property type="term" value="F:RNA-directed DNA polymerase activity"/>
    <property type="evidence" value="ECO:0007669"/>
    <property type="project" value="UniProtKB-KW"/>
</dbReference>
<dbReference type="GO" id="GO:0004190">
    <property type="term" value="F:aspartic-type endopeptidase activity"/>
    <property type="evidence" value="ECO:0007669"/>
    <property type="project" value="InterPro"/>
</dbReference>
<evidence type="ECO:0000256" key="11">
    <source>
        <dbReference type="ARBA" id="ARBA00039658"/>
    </source>
</evidence>
<feature type="region of interest" description="Disordered" evidence="14">
    <location>
        <begin position="1421"/>
        <end position="1440"/>
    </location>
</feature>
<dbReference type="InterPro" id="IPR000477">
    <property type="entry name" value="RT_dom"/>
</dbReference>
<dbReference type="PROSITE" id="PS50878">
    <property type="entry name" value="RT_POL"/>
    <property type="match status" value="1"/>
</dbReference>
<keyword evidence="12" id="KW-0863">Zinc-finger</keyword>
<dbReference type="SUPFAM" id="SSF50630">
    <property type="entry name" value="Acid proteases"/>
    <property type="match status" value="1"/>
</dbReference>
<dbReference type="SUPFAM" id="SSF56672">
    <property type="entry name" value="DNA/RNA polymerases"/>
    <property type="match status" value="1"/>
</dbReference>
<keyword evidence="12" id="KW-0862">Zinc</keyword>
<dbReference type="InterPro" id="IPR003309">
    <property type="entry name" value="SCAN_dom"/>
</dbReference>
<feature type="compositionally biased region" description="Basic and acidic residues" evidence="14">
    <location>
        <begin position="1421"/>
        <end position="1430"/>
    </location>
</feature>
<dbReference type="FunFam" id="3.30.70.270:FF:000020">
    <property type="entry name" value="Transposon Tf2-6 polyprotein-like Protein"/>
    <property type="match status" value="1"/>
</dbReference>
<evidence type="ECO:0000256" key="6">
    <source>
        <dbReference type="ARBA" id="ARBA00022695"/>
    </source>
</evidence>
<keyword evidence="9" id="KW-0378">Hydrolase</keyword>
<dbReference type="InterPro" id="IPR001995">
    <property type="entry name" value="Peptidase_A2_cat"/>
</dbReference>
<dbReference type="InterPro" id="IPR043502">
    <property type="entry name" value="DNA/RNA_pol_sf"/>
</dbReference>
<keyword evidence="21" id="KW-1185">Reference proteome</keyword>
<dbReference type="FunFam" id="3.30.420.10:FF:000032">
    <property type="entry name" value="Retrovirus-related Pol polyprotein from transposon 297-like Protein"/>
    <property type="match status" value="1"/>
</dbReference>
<evidence type="ECO:0000259" key="19">
    <source>
        <dbReference type="PROSITE" id="PS50994"/>
    </source>
</evidence>
<evidence type="ECO:0000256" key="12">
    <source>
        <dbReference type="PROSITE-ProRule" id="PRU00047"/>
    </source>
</evidence>
<dbReference type="SUPFAM" id="SSF53098">
    <property type="entry name" value="Ribonuclease H-like"/>
    <property type="match status" value="1"/>
</dbReference>
<comment type="similarity">
    <text evidence="1">Belongs to the beta type-B retroviral polymerase family. HERV class-II K(HML-2) pol subfamily.</text>
</comment>
<dbReference type="FunFam" id="3.10.10.10:FF:000007">
    <property type="entry name" value="Retrovirus-related Pol polyprotein from transposon 17.6-like Protein"/>
    <property type="match status" value="1"/>
</dbReference>
<dbReference type="GO" id="GO:0006508">
    <property type="term" value="P:proteolysis"/>
    <property type="evidence" value="ECO:0007669"/>
    <property type="project" value="UniProtKB-KW"/>
</dbReference>
<dbReference type="GO" id="GO:0015074">
    <property type="term" value="P:DNA integration"/>
    <property type="evidence" value="ECO:0007669"/>
    <property type="project" value="InterPro"/>
</dbReference>
<evidence type="ECO:0000256" key="2">
    <source>
        <dbReference type="ARBA" id="ARBA00012180"/>
    </source>
</evidence>
<dbReference type="InterPro" id="IPR038269">
    <property type="entry name" value="SCAN_sf"/>
</dbReference>
<dbReference type="Pfam" id="PF17917">
    <property type="entry name" value="RT_RNaseH"/>
    <property type="match status" value="1"/>
</dbReference>
<dbReference type="Proteomes" id="UP000007267">
    <property type="component" value="Unassembled WGS sequence"/>
</dbReference>
<dbReference type="Pfam" id="PF00098">
    <property type="entry name" value="zf-CCHC"/>
    <property type="match status" value="1"/>
</dbReference>
<evidence type="ECO:0000256" key="14">
    <source>
        <dbReference type="SAM" id="MobiDB-lite"/>
    </source>
</evidence>
<evidence type="ECO:0000256" key="13">
    <source>
        <dbReference type="SAM" id="Coils"/>
    </source>
</evidence>
<evidence type="ECO:0000256" key="1">
    <source>
        <dbReference type="ARBA" id="ARBA00010879"/>
    </source>
</evidence>
<dbReference type="Gene3D" id="3.30.420.10">
    <property type="entry name" value="Ribonuclease H-like superfamily/Ribonuclease H"/>
    <property type="match status" value="1"/>
</dbReference>
<dbReference type="HOGENOM" id="CLU_000384_42_12_1"/>
<dbReference type="Gene3D" id="1.10.340.70">
    <property type="match status" value="1"/>
</dbReference>
<reference evidence="21" key="1">
    <citation type="submission" date="2011-10" db="EMBL/GenBank/DDBJ databases">
        <authorList>
            <consortium name="Soft-shell Turtle Genome Consortium"/>
        </authorList>
    </citation>
    <scope>NUCLEOTIDE SEQUENCE [LARGE SCALE GENOMIC DNA]</scope>
    <source>
        <strain evidence="21">Daiwa-1</strain>
    </source>
</reference>
<feature type="region of interest" description="Disordered" evidence="14">
    <location>
        <begin position="256"/>
        <end position="329"/>
    </location>
</feature>